<dbReference type="GO" id="GO:0006508">
    <property type="term" value="P:proteolysis"/>
    <property type="evidence" value="ECO:0007669"/>
    <property type="project" value="UniProtKB-KW"/>
</dbReference>
<evidence type="ECO:0000259" key="18">
    <source>
        <dbReference type="PROSITE" id="PS51864"/>
    </source>
</evidence>
<feature type="domain" description="CUB" evidence="17">
    <location>
        <begin position="389"/>
        <end position="505"/>
    </location>
</feature>
<dbReference type="PIRSF" id="PIRSF036365">
    <property type="entry name" value="Astacin_nematoda"/>
    <property type="match status" value="1"/>
</dbReference>
<dbReference type="PROSITE" id="PS01186">
    <property type="entry name" value="EGF_2"/>
    <property type="match status" value="1"/>
</dbReference>
<evidence type="ECO:0000313" key="20">
    <source>
        <dbReference type="Proteomes" id="UP001177023"/>
    </source>
</evidence>
<evidence type="ECO:0000259" key="17">
    <source>
        <dbReference type="PROSITE" id="PS01180"/>
    </source>
</evidence>
<feature type="active site" evidence="15">
    <location>
        <position position="246"/>
    </location>
</feature>
<feature type="binding site" evidence="15">
    <location>
        <position position="245"/>
    </location>
    <ligand>
        <name>Zn(2+)</name>
        <dbReference type="ChEBI" id="CHEBI:29105"/>
        <note>catalytic</note>
    </ligand>
</feature>
<evidence type="ECO:0000256" key="3">
    <source>
        <dbReference type="ARBA" id="ARBA00022525"/>
    </source>
</evidence>
<keyword evidence="11" id="KW-0865">Zymogen</keyword>
<evidence type="ECO:0000256" key="13">
    <source>
        <dbReference type="ARBA" id="ARBA00023180"/>
    </source>
</evidence>
<sequence>MQLETLLMAIGLFAITSAHPRGRGPRRPRWGNMTTDEVMEFKKSLRRTNVDRFHNALEKFRESKSMSQSDSDIKEFNERIKKIGQKTRSKSFRKLGNNVAEVNENVGVAENLYKGDMALTDEQVQILLGDFVDEATTETTQTTDSESKRERRQAYKDKYYPSTIWGKTFYYYFDSSLSAAGKTAAQLAIAFWHNSTCINFVQSTTAKNRVRFFKGSGCYSYIGVIGGVQNLSLGAGCESFGTAAHEIGHALGFFHTQSRLDRDTAIKVNIANVKNGWADQFDKETTSTNYNYGMPYDYGSVMHYGGESVSSNGKPTIVAKVAPYQDTMGSDFVSFYDISMMNEHYNCKATCTTGATCLNGGFRNSRSCSTCICPTGWGGATCNQRTSGCGAELTATATVKDQVVTVGDGTRQERTTAATCIYHIKAPTGMKVELTLINMLYQQCFDGCVFTGVEVKASKDHRYTGMRYCCNENSGKKIVSEGNIVPVLIYNRYYKTGVTLRYRYVPATTATTVMISQIAGSRATY</sequence>
<keyword evidence="6 15" id="KW-0479">Metal-binding</keyword>
<evidence type="ECO:0000256" key="2">
    <source>
        <dbReference type="ARBA" id="ARBA00004613"/>
    </source>
</evidence>
<comment type="subcellular location">
    <subcellularLocation>
        <location evidence="2">Secreted</location>
    </subcellularLocation>
</comment>
<evidence type="ECO:0000256" key="6">
    <source>
        <dbReference type="ARBA" id="ARBA00022723"/>
    </source>
</evidence>
<name>A0AA36CZT2_9BILA</name>
<evidence type="ECO:0000256" key="7">
    <source>
        <dbReference type="ARBA" id="ARBA00022729"/>
    </source>
</evidence>
<dbReference type="EMBL" id="CATQJA010002653">
    <property type="protein sequence ID" value="CAJ0578370.1"/>
    <property type="molecule type" value="Genomic_DNA"/>
</dbReference>
<comment type="caution">
    <text evidence="19">The sequence shown here is derived from an EMBL/GenBank/DDBJ whole genome shotgun (WGS) entry which is preliminary data.</text>
</comment>
<feature type="domain" description="Peptidase M12A" evidence="18">
    <location>
        <begin position="153"/>
        <end position="348"/>
    </location>
</feature>
<organism evidence="19 20">
    <name type="scientific">Mesorhabditis spiculigera</name>
    <dbReference type="NCBI Taxonomy" id="96644"/>
    <lineage>
        <taxon>Eukaryota</taxon>
        <taxon>Metazoa</taxon>
        <taxon>Ecdysozoa</taxon>
        <taxon>Nematoda</taxon>
        <taxon>Chromadorea</taxon>
        <taxon>Rhabditida</taxon>
        <taxon>Rhabditina</taxon>
        <taxon>Rhabditomorpha</taxon>
        <taxon>Rhabditoidea</taxon>
        <taxon>Rhabditidae</taxon>
        <taxon>Mesorhabditinae</taxon>
        <taxon>Mesorhabditis</taxon>
    </lineage>
</organism>
<dbReference type="InterPro" id="IPR001506">
    <property type="entry name" value="Peptidase_M12A"/>
</dbReference>
<proteinExistence type="predicted"/>
<dbReference type="GO" id="GO:0008270">
    <property type="term" value="F:zinc ion binding"/>
    <property type="evidence" value="ECO:0007669"/>
    <property type="project" value="UniProtKB-UniRule"/>
</dbReference>
<evidence type="ECO:0000256" key="12">
    <source>
        <dbReference type="ARBA" id="ARBA00023157"/>
    </source>
</evidence>
<feature type="signal peptide" evidence="16">
    <location>
        <begin position="1"/>
        <end position="18"/>
    </location>
</feature>
<evidence type="ECO:0000313" key="19">
    <source>
        <dbReference type="EMBL" id="CAJ0578370.1"/>
    </source>
</evidence>
<dbReference type="SUPFAM" id="SSF49854">
    <property type="entry name" value="Spermadhesin, CUB domain"/>
    <property type="match status" value="1"/>
</dbReference>
<dbReference type="SMART" id="SM00042">
    <property type="entry name" value="CUB"/>
    <property type="match status" value="1"/>
</dbReference>
<keyword evidence="13" id="KW-0325">Glycoprotein</keyword>
<dbReference type="SMART" id="SM00235">
    <property type="entry name" value="ZnMc"/>
    <property type="match status" value="1"/>
</dbReference>
<dbReference type="PROSITE" id="PS01180">
    <property type="entry name" value="CUB"/>
    <property type="match status" value="1"/>
</dbReference>
<dbReference type="PANTHER" id="PTHR10127:SF793">
    <property type="entry name" value="ZINC METALLOPROTEINASE NAS-31"/>
    <property type="match status" value="1"/>
</dbReference>
<dbReference type="InterPro" id="IPR035914">
    <property type="entry name" value="Sperma_CUB_dom_sf"/>
</dbReference>
<dbReference type="InterPro" id="IPR000859">
    <property type="entry name" value="CUB_dom"/>
</dbReference>
<evidence type="ECO:0000256" key="14">
    <source>
        <dbReference type="PROSITE-ProRule" id="PRU00059"/>
    </source>
</evidence>
<dbReference type="AlphaFoldDB" id="A0AA36CZT2"/>
<keyword evidence="8 15" id="KW-0378">Hydrolase</keyword>
<comment type="cofactor">
    <cofactor evidence="15 16">
        <name>Zn(2+)</name>
        <dbReference type="ChEBI" id="CHEBI:29105"/>
    </cofactor>
    <text evidence="15 16">Binds 1 zinc ion per subunit.</text>
</comment>
<protein>
    <recommendedName>
        <fullName evidence="16">Metalloendopeptidase</fullName>
        <ecNumber evidence="16">3.4.24.-</ecNumber>
    </recommendedName>
</protein>
<evidence type="ECO:0000256" key="4">
    <source>
        <dbReference type="ARBA" id="ARBA00022536"/>
    </source>
</evidence>
<dbReference type="InterPro" id="IPR017050">
    <property type="entry name" value="Metallopeptidase_nem"/>
</dbReference>
<reference evidence="19" key="1">
    <citation type="submission" date="2023-06" db="EMBL/GenBank/DDBJ databases">
        <authorList>
            <person name="Delattre M."/>
        </authorList>
    </citation>
    <scope>NUCLEOTIDE SEQUENCE</scope>
    <source>
        <strain evidence="19">AF72</strain>
    </source>
</reference>
<feature type="non-terminal residue" evidence="19">
    <location>
        <position position="1"/>
    </location>
</feature>
<dbReference type="PROSITE" id="PS51864">
    <property type="entry name" value="ASTACIN"/>
    <property type="match status" value="1"/>
</dbReference>
<keyword evidence="10 15" id="KW-0482">Metalloprotease</keyword>
<dbReference type="Gene3D" id="3.40.390.10">
    <property type="entry name" value="Collagenase (Catalytic Domain)"/>
    <property type="match status" value="1"/>
</dbReference>
<evidence type="ECO:0000256" key="11">
    <source>
        <dbReference type="ARBA" id="ARBA00023145"/>
    </source>
</evidence>
<keyword evidence="12" id="KW-1015">Disulfide bond</keyword>
<evidence type="ECO:0000256" key="9">
    <source>
        <dbReference type="ARBA" id="ARBA00022833"/>
    </source>
</evidence>
<dbReference type="Gene3D" id="2.60.120.290">
    <property type="entry name" value="Spermadhesin, CUB domain"/>
    <property type="match status" value="1"/>
</dbReference>
<keyword evidence="5 15" id="KW-0645">Protease</keyword>
<dbReference type="FunFam" id="3.40.390.10:FF:000048">
    <property type="entry name" value="Zinc metalloproteinase"/>
    <property type="match status" value="1"/>
</dbReference>
<dbReference type="InterPro" id="IPR000742">
    <property type="entry name" value="EGF"/>
</dbReference>
<keyword evidence="3" id="KW-0964">Secreted</keyword>
<keyword evidence="20" id="KW-1185">Reference proteome</keyword>
<comment type="function">
    <text evidence="1">Metalloprotease.</text>
</comment>
<evidence type="ECO:0000256" key="10">
    <source>
        <dbReference type="ARBA" id="ARBA00023049"/>
    </source>
</evidence>
<feature type="binding site" evidence="15">
    <location>
        <position position="255"/>
    </location>
    <ligand>
        <name>Zn(2+)</name>
        <dbReference type="ChEBI" id="CHEBI:29105"/>
        <note>catalytic</note>
    </ligand>
</feature>
<dbReference type="InterPro" id="IPR034035">
    <property type="entry name" value="Astacin-like_dom"/>
</dbReference>
<evidence type="ECO:0000256" key="16">
    <source>
        <dbReference type="RuleBase" id="RU361183"/>
    </source>
</evidence>
<dbReference type="CDD" id="cd04280">
    <property type="entry name" value="ZnMc_astacin_like"/>
    <property type="match status" value="1"/>
</dbReference>
<dbReference type="InterPro" id="IPR024079">
    <property type="entry name" value="MetalloPept_cat_dom_sf"/>
</dbReference>
<dbReference type="PRINTS" id="PR00480">
    <property type="entry name" value="ASTACIN"/>
</dbReference>
<keyword evidence="4" id="KW-0245">EGF-like domain</keyword>
<feature type="binding site" evidence="15">
    <location>
        <position position="249"/>
    </location>
    <ligand>
        <name>Zn(2+)</name>
        <dbReference type="ChEBI" id="CHEBI:29105"/>
        <note>catalytic</note>
    </ligand>
</feature>
<dbReference type="GO" id="GO:0005576">
    <property type="term" value="C:extracellular region"/>
    <property type="evidence" value="ECO:0007669"/>
    <property type="project" value="UniProtKB-SubCell"/>
</dbReference>
<dbReference type="InterPro" id="IPR006026">
    <property type="entry name" value="Peptidase_Metallo"/>
</dbReference>
<dbReference type="GO" id="GO:0004222">
    <property type="term" value="F:metalloendopeptidase activity"/>
    <property type="evidence" value="ECO:0007669"/>
    <property type="project" value="UniProtKB-UniRule"/>
</dbReference>
<dbReference type="PROSITE" id="PS00022">
    <property type="entry name" value="EGF_1"/>
    <property type="match status" value="1"/>
</dbReference>
<keyword evidence="7 16" id="KW-0732">Signal</keyword>
<evidence type="ECO:0000256" key="5">
    <source>
        <dbReference type="ARBA" id="ARBA00022670"/>
    </source>
</evidence>
<keyword evidence="9 15" id="KW-0862">Zinc</keyword>
<evidence type="ECO:0000256" key="8">
    <source>
        <dbReference type="ARBA" id="ARBA00022801"/>
    </source>
</evidence>
<dbReference type="EC" id="3.4.24.-" evidence="16"/>
<dbReference type="Proteomes" id="UP001177023">
    <property type="component" value="Unassembled WGS sequence"/>
</dbReference>
<evidence type="ECO:0000256" key="15">
    <source>
        <dbReference type="PROSITE-ProRule" id="PRU01211"/>
    </source>
</evidence>
<dbReference type="PANTHER" id="PTHR10127">
    <property type="entry name" value="DISCOIDIN, CUB, EGF, LAMININ , AND ZINC METALLOPROTEASE DOMAIN CONTAINING"/>
    <property type="match status" value="1"/>
</dbReference>
<accession>A0AA36CZT2</accession>
<dbReference type="SUPFAM" id="SSF55486">
    <property type="entry name" value="Metalloproteases ('zincins'), catalytic domain"/>
    <property type="match status" value="1"/>
</dbReference>
<evidence type="ECO:0000256" key="1">
    <source>
        <dbReference type="ARBA" id="ARBA00002657"/>
    </source>
</evidence>
<feature type="chain" id="PRO_5041482589" description="Metalloendopeptidase" evidence="16">
    <location>
        <begin position="19"/>
        <end position="525"/>
    </location>
</feature>
<dbReference type="GO" id="GO:0018996">
    <property type="term" value="P:molting cycle, collagen and cuticulin-based cuticle"/>
    <property type="evidence" value="ECO:0007669"/>
    <property type="project" value="InterPro"/>
</dbReference>
<dbReference type="Pfam" id="PF01400">
    <property type="entry name" value="Astacin"/>
    <property type="match status" value="1"/>
</dbReference>
<comment type="caution">
    <text evidence="14">Lacks conserved residue(s) required for the propagation of feature annotation.</text>
</comment>
<gene>
    <name evidence="19" type="ORF">MSPICULIGERA_LOCUS16628</name>
</gene>